<dbReference type="Proteomes" id="UP000295444">
    <property type="component" value="Unassembled WGS sequence"/>
</dbReference>
<reference evidence="2 3" key="1">
    <citation type="submission" date="2019-03" db="EMBL/GenBank/DDBJ databases">
        <title>Genomic Encyclopedia of Type Strains, Phase IV (KMG-IV): sequencing the most valuable type-strain genomes for metagenomic binning, comparative biology and taxonomic classification.</title>
        <authorList>
            <person name="Goeker M."/>
        </authorList>
    </citation>
    <scope>NUCLEOTIDE SEQUENCE [LARGE SCALE GENOMIC DNA]</scope>
    <source>
        <strain evidence="2 3">DSM 45361</strain>
    </source>
</reference>
<evidence type="ECO:0000313" key="2">
    <source>
        <dbReference type="EMBL" id="TDP93734.1"/>
    </source>
</evidence>
<proteinExistence type="predicted"/>
<dbReference type="OrthoDB" id="3694049at2"/>
<dbReference type="RefSeq" id="WP_133852748.1">
    <property type="nucleotide sequence ID" value="NZ_SNXZ01000006.1"/>
</dbReference>
<dbReference type="Pfam" id="PF20060">
    <property type="entry name" value="DUF6459"/>
    <property type="match status" value="1"/>
</dbReference>
<protein>
    <submittedName>
        <fullName evidence="2">Uncharacterized protein</fullName>
    </submittedName>
</protein>
<comment type="caution">
    <text evidence="2">The sequence shown here is derived from an EMBL/GenBank/DDBJ whole genome shotgun (WGS) entry which is preliminary data.</text>
</comment>
<dbReference type="InterPro" id="IPR045596">
    <property type="entry name" value="DUF6459"/>
</dbReference>
<feature type="compositionally biased region" description="Basic and acidic residues" evidence="1">
    <location>
        <begin position="13"/>
        <end position="23"/>
    </location>
</feature>
<feature type="region of interest" description="Disordered" evidence="1">
    <location>
        <begin position="1"/>
        <end position="43"/>
    </location>
</feature>
<accession>A0A4R6S3E6</accession>
<evidence type="ECO:0000313" key="3">
    <source>
        <dbReference type="Proteomes" id="UP000295444"/>
    </source>
</evidence>
<keyword evidence="3" id="KW-1185">Reference proteome</keyword>
<gene>
    <name evidence="2" type="ORF">EV186_106128</name>
</gene>
<sequence length="148" mass="16460">MAAIHTLPAYEPPRGRPLRDWRARRASPPLRVLPPTPPGPTWGEPPEMHHRLVRLVATLLEVLDGSRPVAQLKMLITEDVRAAATARAQEASGVRYRLRRLHSCRPTERAIELTAIAATGVSDKDRAVAVRLDRRTDGWVCTTLEVIA</sequence>
<evidence type="ECO:0000256" key="1">
    <source>
        <dbReference type="SAM" id="MobiDB-lite"/>
    </source>
</evidence>
<organism evidence="2 3">
    <name type="scientific">Labedaea rhizosphaerae</name>
    <dbReference type="NCBI Taxonomy" id="598644"/>
    <lineage>
        <taxon>Bacteria</taxon>
        <taxon>Bacillati</taxon>
        <taxon>Actinomycetota</taxon>
        <taxon>Actinomycetes</taxon>
        <taxon>Pseudonocardiales</taxon>
        <taxon>Pseudonocardiaceae</taxon>
        <taxon>Labedaea</taxon>
    </lineage>
</organism>
<name>A0A4R6S3E6_LABRH</name>
<feature type="compositionally biased region" description="Pro residues" evidence="1">
    <location>
        <begin position="31"/>
        <end position="40"/>
    </location>
</feature>
<dbReference type="EMBL" id="SNXZ01000006">
    <property type="protein sequence ID" value="TDP93734.1"/>
    <property type="molecule type" value="Genomic_DNA"/>
</dbReference>
<dbReference type="AlphaFoldDB" id="A0A4R6S3E6"/>